<evidence type="ECO:0000256" key="1">
    <source>
        <dbReference type="SAM" id="MobiDB-lite"/>
    </source>
</evidence>
<accession>A0A7S4KIS8</accession>
<evidence type="ECO:0000313" key="2">
    <source>
        <dbReference type="EMBL" id="CAE2296108.1"/>
    </source>
</evidence>
<feature type="region of interest" description="Disordered" evidence="1">
    <location>
        <begin position="677"/>
        <end position="705"/>
    </location>
</feature>
<organism evidence="2">
    <name type="scientific">Paramoeba aestuarina</name>
    <dbReference type="NCBI Taxonomy" id="180227"/>
    <lineage>
        <taxon>Eukaryota</taxon>
        <taxon>Amoebozoa</taxon>
        <taxon>Discosea</taxon>
        <taxon>Flabellinia</taxon>
        <taxon>Dactylopodida</taxon>
        <taxon>Paramoebidae</taxon>
        <taxon>Paramoeba</taxon>
    </lineage>
</organism>
<protein>
    <submittedName>
        <fullName evidence="2">Uncharacterized protein</fullName>
    </submittedName>
</protein>
<feature type="region of interest" description="Disordered" evidence="1">
    <location>
        <begin position="99"/>
        <end position="153"/>
    </location>
</feature>
<dbReference type="InterPro" id="IPR048413">
    <property type="entry name" value="Htt_C-HEAT_rpt"/>
</dbReference>
<dbReference type="Pfam" id="PF20927">
    <property type="entry name" value="Htt_C-HEAT"/>
    <property type="match status" value="1"/>
</dbReference>
<name>A0A7S4KIS8_9EUKA</name>
<proteinExistence type="predicted"/>
<dbReference type="GO" id="GO:0005737">
    <property type="term" value="C:cytoplasm"/>
    <property type="evidence" value="ECO:0007669"/>
    <property type="project" value="TreeGrafter"/>
</dbReference>
<feature type="compositionally biased region" description="Low complexity" evidence="1">
    <location>
        <begin position="109"/>
        <end position="125"/>
    </location>
</feature>
<dbReference type="EMBL" id="HBKR01010917">
    <property type="protein sequence ID" value="CAE2296108.1"/>
    <property type="molecule type" value="Transcribed_RNA"/>
</dbReference>
<dbReference type="PANTHER" id="PTHR10170">
    <property type="entry name" value="HUNTINGTON DISEASE PROTEIN"/>
    <property type="match status" value="1"/>
</dbReference>
<dbReference type="PANTHER" id="PTHR10170:SF10">
    <property type="entry name" value="HUNTINGTIN"/>
    <property type="match status" value="1"/>
</dbReference>
<dbReference type="AlphaFoldDB" id="A0A7S4KIS8"/>
<reference evidence="2" key="1">
    <citation type="submission" date="2021-01" db="EMBL/GenBank/DDBJ databases">
        <authorList>
            <person name="Corre E."/>
            <person name="Pelletier E."/>
            <person name="Niang G."/>
            <person name="Scheremetjew M."/>
            <person name="Finn R."/>
            <person name="Kale V."/>
            <person name="Holt S."/>
            <person name="Cochrane G."/>
            <person name="Meng A."/>
            <person name="Brown T."/>
            <person name="Cohen L."/>
        </authorList>
    </citation>
    <scope>NUCLEOTIDE SEQUENCE</scope>
    <source>
        <strain evidence="2">SoJaBio B1-5/56/2</strain>
    </source>
</reference>
<sequence>MVSFLTNDTWQPPVLIDSYIDCAVGENEGEQMWEEVCVGDYSNEKQISFHPRGWGGHFSPNLCWPYHTNYERALFPSHRFYSGHLSTKQLKKTMTIVHRSAPLPPPPSISSSLPSSTPSSSSTSSPPAPAHQNPSPLEGGGEGVGKEREGMGGGSSIDRILELVKRGGGEGGGAGGFIGEVFGWNYTVSHHLKSLEVGRMMETQIFSVIELILTIETYGSLIFQEGIRSVLILSDFFDQSRMEWMLAKFVNFVEQEQTKEEGTVNSMLVLGVLKAVSVLSCIPRHDSLVDTIIQQISASAGTGVTGLLRSSLESSQKSIQIATLNGILYLLDASVHKVLTSNLEFLFKYLLNTLTNQPSLHLPLTLHALSVAFLLIEKYPKNCEQSDFTRQVVERAIILGRCSDAPLGVVECVLGGFNRLLMCCVLSQSLRNYILSFGVEKLTEEKSHQFLLSLNIMVTCFYTGGVTKGVESHILTSKGLAVLSDKSHMDDAEKMKILLRKMRKSEPLEAHASCYLLPQLLYEFFTVDEGMSLLLQEFVRIRRHKTPRYLATSIGLYLHLLQTYDETTKTAKEINEKGAIKWLVVCLKNFTQLQPSEVGRWCVAVLLISFSRNPALRQLTPSLLHSYPQVEKDVLVCGFIDFYTHPCTISSRQEVLDALTDLPDLDALHQALVVEEKNAKKMNETNPSPRDQPPKPPTRKNIFFG</sequence>
<gene>
    <name evidence="2" type="ORF">NAES01612_LOCUS7266</name>
</gene>
<dbReference type="InterPro" id="IPR028426">
    <property type="entry name" value="Huntingtin_fam"/>
</dbReference>